<evidence type="ECO:0008006" key="3">
    <source>
        <dbReference type="Google" id="ProtNLM"/>
    </source>
</evidence>
<sequence>MGPKGSGKSSFICNLLANDTQRKPTISHQLEPCTQNIEHFCMTVSDELLREHVILQGLVGRRIVLLDTPGFDDGSVGDFEILRRVAHWVAASYSQDVQVAAFLYIYPIYPGRFTRSEGKNLQMFSKLCGPSLMPRVMLATSNWHRQSRLEPGQDLPARENELKTKFWEKILKAGASIDRLDNCRAGELSAHALLVKMLERMADTERDCDGSILSLQFQLLEKRRKSFGRLGNRRLKERIDALLKERNYMGDTDSLKTKALNLIREELHGDGRPSWTERLKPIFQ</sequence>
<organism evidence="1 2">
    <name type="scientific">Coprinopsis marcescibilis</name>
    <name type="common">Agaric fungus</name>
    <name type="synonym">Psathyrella marcescibilis</name>
    <dbReference type="NCBI Taxonomy" id="230819"/>
    <lineage>
        <taxon>Eukaryota</taxon>
        <taxon>Fungi</taxon>
        <taxon>Dikarya</taxon>
        <taxon>Basidiomycota</taxon>
        <taxon>Agaricomycotina</taxon>
        <taxon>Agaricomycetes</taxon>
        <taxon>Agaricomycetidae</taxon>
        <taxon>Agaricales</taxon>
        <taxon>Agaricineae</taxon>
        <taxon>Psathyrellaceae</taxon>
        <taxon>Coprinopsis</taxon>
    </lineage>
</organism>
<dbReference type="OrthoDB" id="3124913at2759"/>
<keyword evidence="2" id="KW-1185">Reference proteome</keyword>
<dbReference type="InterPro" id="IPR027417">
    <property type="entry name" value="P-loop_NTPase"/>
</dbReference>
<proteinExistence type="predicted"/>
<dbReference type="EMBL" id="ML210193">
    <property type="protein sequence ID" value="TFK24900.1"/>
    <property type="molecule type" value="Genomic_DNA"/>
</dbReference>
<name>A0A5C3KXL6_COPMA</name>
<dbReference type="Proteomes" id="UP000307440">
    <property type="component" value="Unassembled WGS sequence"/>
</dbReference>
<evidence type="ECO:0000313" key="2">
    <source>
        <dbReference type="Proteomes" id="UP000307440"/>
    </source>
</evidence>
<dbReference type="CDD" id="cd00882">
    <property type="entry name" value="Ras_like_GTPase"/>
    <property type="match status" value="1"/>
</dbReference>
<dbReference type="Gene3D" id="3.40.50.300">
    <property type="entry name" value="P-loop containing nucleotide triphosphate hydrolases"/>
    <property type="match status" value="1"/>
</dbReference>
<dbReference type="AlphaFoldDB" id="A0A5C3KXL6"/>
<gene>
    <name evidence="1" type="ORF">FA15DRAFT_388311</name>
</gene>
<reference evidence="1 2" key="1">
    <citation type="journal article" date="2019" name="Nat. Ecol. Evol.">
        <title>Megaphylogeny resolves global patterns of mushroom evolution.</title>
        <authorList>
            <person name="Varga T."/>
            <person name="Krizsan K."/>
            <person name="Foldi C."/>
            <person name="Dima B."/>
            <person name="Sanchez-Garcia M."/>
            <person name="Sanchez-Ramirez S."/>
            <person name="Szollosi G.J."/>
            <person name="Szarkandi J.G."/>
            <person name="Papp V."/>
            <person name="Albert L."/>
            <person name="Andreopoulos W."/>
            <person name="Angelini C."/>
            <person name="Antonin V."/>
            <person name="Barry K.W."/>
            <person name="Bougher N.L."/>
            <person name="Buchanan P."/>
            <person name="Buyck B."/>
            <person name="Bense V."/>
            <person name="Catcheside P."/>
            <person name="Chovatia M."/>
            <person name="Cooper J."/>
            <person name="Damon W."/>
            <person name="Desjardin D."/>
            <person name="Finy P."/>
            <person name="Geml J."/>
            <person name="Haridas S."/>
            <person name="Hughes K."/>
            <person name="Justo A."/>
            <person name="Karasinski D."/>
            <person name="Kautmanova I."/>
            <person name="Kiss B."/>
            <person name="Kocsube S."/>
            <person name="Kotiranta H."/>
            <person name="LaButti K.M."/>
            <person name="Lechner B.E."/>
            <person name="Liimatainen K."/>
            <person name="Lipzen A."/>
            <person name="Lukacs Z."/>
            <person name="Mihaltcheva S."/>
            <person name="Morgado L.N."/>
            <person name="Niskanen T."/>
            <person name="Noordeloos M.E."/>
            <person name="Ohm R.A."/>
            <person name="Ortiz-Santana B."/>
            <person name="Ovrebo C."/>
            <person name="Racz N."/>
            <person name="Riley R."/>
            <person name="Savchenko A."/>
            <person name="Shiryaev A."/>
            <person name="Soop K."/>
            <person name="Spirin V."/>
            <person name="Szebenyi C."/>
            <person name="Tomsovsky M."/>
            <person name="Tulloss R.E."/>
            <person name="Uehling J."/>
            <person name="Grigoriev I.V."/>
            <person name="Vagvolgyi C."/>
            <person name="Papp T."/>
            <person name="Martin F.M."/>
            <person name="Miettinen O."/>
            <person name="Hibbett D.S."/>
            <person name="Nagy L.G."/>
        </authorList>
    </citation>
    <scope>NUCLEOTIDE SEQUENCE [LARGE SCALE GENOMIC DNA]</scope>
    <source>
        <strain evidence="1 2">CBS 121175</strain>
    </source>
</reference>
<dbReference type="STRING" id="230819.A0A5C3KXL6"/>
<protein>
    <recommendedName>
        <fullName evidence="3">G domain-containing protein</fullName>
    </recommendedName>
</protein>
<dbReference type="SUPFAM" id="SSF52540">
    <property type="entry name" value="P-loop containing nucleoside triphosphate hydrolases"/>
    <property type="match status" value="1"/>
</dbReference>
<accession>A0A5C3KXL6</accession>
<evidence type="ECO:0000313" key="1">
    <source>
        <dbReference type="EMBL" id="TFK24900.1"/>
    </source>
</evidence>